<dbReference type="Pfam" id="PF02517">
    <property type="entry name" value="Rce1-like"/>
    <property type="match status" value="1"/>
</dbReference>
<keyword evidence="2" id="KW-1133">Transmembrane helix</keyword>
<dbReference type="GO" id="GO:0080120">
    <property type="term" value="P:CAAX-box protein maturation"/>
    <property type="evidence" value="ECO:0007669"/>
    <property type="project" value="UniProtKB-ARBA"/>
</dbReference>
<feature type="transmembrane region" description="Helical" evidence="2">
    <location>
        <begin position="135"/>
        <end position="156"/>
    </location>
</feature>
<feature type="domain" description="CAAX prenyl protease 2/Lysostaphin resistance protein A-like" evidence="3">
    <location>
        <begin position="100"/>
        <end position="196"/>
    </location>
</feature>
<evidence type="ECO:0000256" key="2">
    <source>
        <dbReference type="SAM" id="Phobius"/>
    </source>
</evidence>
<feature type="transmembrane region" description="Helical" evidence="2">
    <location>
        <begin position="7"/>
        <end position="30"/>
    </location>
</feature>
<dbReference type="Proteomes" id="UP000289996">
    <property type="component" value="Unassembled WGS sequence"/>
</dbReference>
<protein>
    <submittedName>
        <fullName evidence="4">Immunity protein PlnP [Lactobacillus plantarum subsp. plantarum ST-III]</fullName>
    </submittedName>
</protein>
<dbReference type="EMBL" id="UYIG01000112">
    <property type="protein sequence ID" value="VDG28446.1"/>
    <property type="molecule type" value="Genomic_DNA"/>
</dbReference>
<keyword evidence="2" id="KW-0812">Transmembrane</keyword>
<accession>A0A660DYX9</accession>
<dbReference type="RefSeq" id="WP_130851749.1">
    <property type="nucleotide sequence ID" value="NZ_UYIG01000112.1"/>
</dbReference>
<dbReference type="InterPro" id="IPR003675">
    <property type="entry name" value="Rce1/LyrA-like_dom"/>
</dbReference>
<dbReference type="PANTHER" id="PTHR36435:SF1">
    <property type="entry name" value="CAAX AMINO TERMINAL PROTEASE FAMILY PROTEIN"/>
    <property type="match status" value="1"/>
</dbReference>
<feature type="transmembrane region" description="Helical" evidence="2">
    <location>
        <begin position="217"/>
        <end position="239"/>
    </location>
</feature>
<name>A0A660DYX9_9LACO</name>
<dbReference type="AlphaFoldDB" id="A0A660DYX9"/>
<comment type="similarity">
    <text evidence="1">Belongs to the UPF0177 family.</text>
</comment>
<dbReference type="InterPro" id="IPR052710">
    <property type="entry name" value="CAAX_protease"/>
</dbReference>
<dbReference type="GO" id="GO:0004175">
    <property type="term" value="F:endopeptidase activity"/>
    <property type="evidence" value="ECO:0007669"/>
    <property type="project" value="UniProtKB-ARBA"/>
</dbReference>
<keyword evidence="2" id="KW-0472">Membrane</keyword>
<keyword evidence="5" id="KW-1185">Reference proteome</keyword>
<feature type="transmembrane region" description="Helical" evidence="2">
    <location>
        <begin position="36"/>
        <end position="53"/>
    </location>
</feature>
<reference evidence="4 5" key="1">
    <citation type="submission" date="2018-11" db="EMBL/GenBank/DDBJ databases">
        <authorList>
            <person name="Wuyts S."/>
        </authorList>
    </citation>
    <scope>NUCLEOTIDE SEQUENCE [LARGE SCALE GENOMIC DNA]</scope>
    <source>
        <strain evidence="4">Lactobacillus mudanjiangensis AMBF249</strain>
    </source>
</reference>
<feature type="transmembrane region" description="Helical" evidence="2">
    <location>
        <begin position="74"/>
        <end position="94"/>
    </location>
</feature>
<proteinExistence type="inferred from homology"/>
<feature type="transmembrane region" description="Helical" evidence="2">
    <location>
        <begin position="162"/>
        <end position="181"/>
    </location>
</feature>
<sequence>MLSKKKSWLGIIVFFSLVPLGLLVVPYLIAWAVPERFGQLACDCVIVLLAYGLNQRYWHVPIHFFSRNKPVGQLVQLLPALIYFTIMKLPSWSTMAFNKVTILILLTVMMIAVAEEIICRGLLIPLGLTVAGGRPFVAVLISSLAFGLVHVVNLAHGSLNTVMIQVIFVFASGMLWGAVYLKTHNLLLTIILHFLDDLPVVVGSQQSNIATLNSSQVQIMVMIVLGIAVIACGVVFFQVHSFHYHGKKLPQ</sequence>
<evidence type="ECO:0000313" key="4">
    <source>
        <dbReference type="EMBL" id="VDG28446.1"/>
    </source>
</evidence>
<organism evidence="4 5">
    <name type="scientific">Lactiplantibacillus mudanjiangensis</name>
    <dbReference type="NCBI Taxonomy" id="1296538"/>
    <lineage>
        <taxon>Bacteria</taxon>
        <taxon>Bacillati</taxon>
        <taxon>Bacillota</taxon>
        <taxon>Bacilli</taxon>
        <taxon>Lactobacillales</taxon>
        <taxon>Lactobacillaceae</taxon>
        <taxon>Lactiplantibacillus</taxon>
    </lineage>
</organism>
<evidence type="ECO:0000313" key="5">
    <source>
        <dbReference type="Proteomes" id="UP000289996"/>
    </source>
</evidence>
<evidence type="ECO:0000259" key="3">
    <source>
        <dbReference type="Pfam" id="PF02517"/>
    </source>
</evidence>
<gene>
    <name evidence="4" type="ORF">MUDAN_MDHGFNIF_00632</name>
</gene>
<evidence type="ECO:0000256" key="1">
    <source>
        <dbReference type="ARBA" id="ARBA00009067"/>
    </source>
</evidence>
<dbReference type="PANTHER" id="PTHR36435">
    <property type="entry name" value="SLR1288 PROTEIN"/>
    <property type="match status" value="1"/>
</dbReference>
<dbReference type="OrthoDB" id="2233577at2"/>
<feature type="transmembrane region" description="Helical" evidence="2">
    <location>
        <begin position="100"/>
        <end position="123"/>
    </location>
</feature>